<accession>A0AAD2AJ71</accession>
<proteinExistence type="predicted"/>
<feature type="domain" description="KIB1-4 beta-propeller" evidence="2">
    <location>
        <begin position="80"/>
        <end position="219"/>
    </location>
</feature>
<evidence type="ECO:0000313" key="3">
    <source>
        <dbReference type="EMBL" id="CAI9786510.1"/>
    </source>
</evidence>
<reference evidence="3" key="1">
    <citation type="submission" date="2023-05" db="EMBL/GenBank/DDBJ databases">
        <authorList>
            <person name="Huff M."/>
        </authorList>
    </citation>
    <scope>NUCLEOTIDE SEQUENCE</scope>
</reference>
<gene>
    <name evidence="3" type="ORF">FPE_LOCUS33940</name>
</gene>
<evidence type="ECO:0000313" key="4">
    <source>
        <dbReference type="Proteomes" id="UP000834106"/>
    </source>
</evidence>
<name>A0AAD2AJ71_9LAMI</name>
<protein>
    <recommendedName>
        <fullName evidence="2">KIB1-4 beta-propeller domain-containing protein</fullName>
    </recommendedName>
</protein>
<dbReference type="EMBL" id="OU503057">
    <property type="protein sequence ID" value="CAI9786510.1"/>
    <property type="molecule type" value="Genomic_DNA"/>
</dbReference>
<feature type="region of interest" description="Disordered" evidence="1">
    <location>
        <begin position="398"/>
        <end position="448"/>
    </location>
</feature>
<feature type="domain" description="KIB1-4 beta-propeller" evidence="2">
    <location>
        <begin position="223"/>
        <end position="337"/>
    </location>
</feature>
<dbReference type="AlphaFoldDB" id="A0AAD2AJ71"/>
<sequence>MSTTIIIVDWSELTPALLQTIAGNLRRQADYIRFRAVCSSWRAAAPLTPRHIPREFPWLMLRPGRSALFPHRRAFLDALSNKIHLLTLPEASLSRRRVGSSHGWLILIDESPSIFLINPITRAKVNLPALSTFPNVLNFDFYSVGREYTLRSPDADVYNCNLRKMRDSFIKKVILSHNPYNDSNFTAFAILNWSGDLAYCEKGENSWKFIDEARSYCEDPIGGDMQYLVDAMGELLLITRYLELETDPERVEHQFDNVYKTVKFCVWRLDLSGPKWERIMTLGDRVLFLGENLSLAILATDYPGCKGNRIYFADDYSEANYDGNHGISGDHDVGFYNLEDGSSADVPASGVSDLHAYEDHVFIDHNEEAHTTDHNESLVSPQHDAPVEVKHDAPADASCVDETPAASPHVDTPPADAPPSPTEDHVPTDAPPDDAPVIAKNVDHTNTR</sequence>
<keyword evidence="4" id="KW-1185">Reference proteome</keyword>
<dbReference type="InterPro" id="IPR050942">
    <property type="entry name" value="F-box_BR-signaling"/>
</dbReference>
<evidence type="ECO:0000256" key="1">
    <source>
        <dbReference type="SAM" id="MobiDB-lite"/>
    </source>
</evidence>
<evidence type="ECO:0000259" key="2">
    <source>
        <dbReference type="Pfam" id="PF03478"/>
    </source>
</evidence>
<organism evidence="3 4">
    <name type="scientific">Fraxinus pennsylvanica</name>
    <dbReference type="NCBI Taxonomy" id="56036"/>
    <lineage>
        <taxon>Eukaryota</taxon>
        <taxon>Viridiplantae</taxon>
        <taxon>Streptophyta</taxon>
        <taxon>Embryophyta</taxon>
        <taxon>Tracheophyta</taxon>
        <taxon>Spermatophyta</taxon>
        <taxon>Magnoliopsida</taxon>
        <taxon>eudicotyledons</taxon>
        <taxon>Gunneridae</taxon>
        <taxon>Pentapetalae</taxon>
        <taxon>asterids</taxon>
        <taxon>lamiids</taxon>
        <taxon>Lamiales</taxon>
        <taxon>Oleaceae</taxon>
        <taxon>Oleeae</taxon>
        <taxon>Fraxinus</taxon>
    </lineage>
</organism>
<dbReference type="InterPro" id="IPR005174">
    <property type="entry name" value="KIB1-4_b-propeller"/>
</dbReference>
<dbReference type="PANTHER" id="PTHR44259">
    <property type="entry name" value="OS07G0183000 PROTEIN-RELATED"/>
    <property type="match status" value="1"/>
</dbReference>
<dbReference type="PANTHER" id="PTHR44259:SF114">
    <property type="entry name" value="OS06G0707300 PROTEIN"/>
    <property type="match status" value="1"/>
</dbReference>
<dbReference type="Proteomes" id="UP000834106">
    <property type="component" value="Chromosome 22"/>
</dbReference>
<dbReference type="Pfam" id="PF03478">
    <property type="entry name" value="Beta-prop_KIB1-4"/>
    <property type="match status" value="2"/>
</dbReference>